<evidence type="ECO:0000313" key="2">
    <source>
        <dbReference type="EMBL" id="RDX64455.1"/>
    </source>
</evidence>
<feature type="domain" description="Reverse transcriptase zinc-binding" evidence="1">
    <location>
        <begin position="44"/>
        <end position="111"/>
    </location>
</feature>
<dbReference type="EMBL" id="QJKJ01014372">
    <property type="protein sequence ID" value="RDX64455.1"/>
    <property type="molecule type" value="Genomic_DNA"/>
</dbReference>
<protein>
    <recommendedName>
        <fullName evidence="1">Reverse transcriptase zinc-binding domain-containing protein</fullName>
    </recommendedName>
</protein>
<name>A0A371EEI3_MUCPR</name>
<evidence type="ECO:0000259" key="1">
    <source>
        <dbReference type="Pfam" id="PF13966"/>
    </source>
</evidence>
<dbReference type="InterPro" id="IPR026960">
    <property type="entry name" value="RVT-Znf"/>
</dbReference>
<reference evidence="2" key="1">
    <citation type="submission" date="2018-05" db="EMBL/GenBank/DDBJ databases">
        <title>Draft genome of Mucuna pruriens seed.</title>
        <authorList>
            <person name="Nnadi N.E."/>
            <person name="Vos R."/>
            <person name="Hasami M.H."/>
            <person name="Devisetty U.K."/>
            <person name="Aguiy J.C."/>
        </authorList>
    </citation>
    <scope>NUCLEOTIDE SEQUENCE [LARGE SCALE GENOMIC DNA]</scope>
    <source>
        <strain evidence="2">JCA_2017</strain>
    </source>
</reference>
<accession>A0A371EEI3</accession>
<proteinExistence type="predicted"/>
<gene>
    <name evidence="2" type="ORF">CR513_56993</name>
</gene>
<dbReference type="AlphaFoldDB" id="A0A371EEI3"/>
<sequence length="165" mass="19764">MDAMLIGGMKIVQNNYKVICEKWGGGEEEVWAWDLSLRRAIQQEEEIDTSFYWCFWSILVPSNVTTFAWRLVIDKIQMKDNLRKRNINIQEQDYTCPFYYSEEETSTYWFVYLYKRTWYLFYPILSKISLASKSRIMIWRNGVSPRIRMDGSKSENVPGIHRDPT</sequence>
<dbReference type="Pfam" id="PF13966">
    <property type="entry name" value="zf-RVT"/>
    <property type="match status" value="1"/>
</dbReference>
<dbReference type="OrthoDB" id="696485at2759"/>
<keyword evidence="3" id="KW-1185">Reference proteome</keyword>
<comment type="caution">
    <text evidence="2">The sequence shown here is derived from an EMBL/GenBank/DDBJ whole genome shotgun (WGS) entry which is preliminary data.</text>
</comment>
<dbReference type="Proteomes" id="UP000257109">
    <property type="component" value="Unassembled WGS sequence"/>
</dbReference>
<evidence type="ECO:0000313" key="3">
    <source>
        <dbReference type="Proteomes" id="UP000257109"/>
    </source>
</evidence>
<feature type="non-terminal residue" evidence="2">
    <location>
        <position position="1"/>
    </location>
</feature>
<organism evidence="2 3">
    <name type="scientific">Mucuna pruriens</name>
    <name type="common">Velvet bean</name>
    <name type="synonym">Dolichos pruriens</name>
    <dbReference type="NCBI Taxonomy" id="157652"/>
    <lineage>
        <taxon>Eukaryota</taxon>
        <taxon>Viridiplantae</taxon>
        <taxon>Streptophyta</taxon>
        <taxon>Embryophyta</taxon>
        <taxon>Tracheophyta</taxon>
        <taxon>Spermatophyta</taxon>
        <taxon>Magnoliopsida</taxon>
        <taxon>eudicotyledons</taxon>
        <taxon>Gunneridae</taxon>
        <taxon>Pentapetalae</taxon>
        <taxon>rosids</taxon>
        <taxon>fabids</taxon>
        <taxon>Fabales</taxon>
        <taxon>Fabaceae</taxon>
        <taxon>Papilionoideae</taxon>
        <taxon>50 kb inversion clade</taxon>
        <taxon>NPAAA clade</taxon>
        <taxon>indigoferoid/millettioid clade</taxon>
        <taxon>Phaseoleae</taxon>
        <taxon>Mucuna</taxon>
    </lineage>
</organism>